<gene>
    <name evidence="2" type="ORF">LCAKO_3172</name>
</gene>
<keyword evidence="1" id="KW-1133">Transmembrane helix</keyword>
<evidence type="ECO:0000256" key="1">
    <source>
        <dbReference type="SAM" id="Phobius"/>
    </source>
</evidence>
<feature type="transmembrane region" description="Helical" evidence="1">
    <location>
        <begin position="6"/>
        <end position="35"/>
    </location>
</feature>
<accession>A0AAP9HKS5</accession>
<dbReference type="Proteomes" id="UP000423274">
    <property type="component" value="Chromosome"/>
</dbReference>
<sequence>MLEIGIGWAIAHLETIATLSLTALIAFTIGAAYQYCEDDKKAAKRGNA</sequence>
<evidence type="ECO:0000313" key="2">
    <source>
        <dbReference type="EMBL" id="QGV19659.1"/>
    </source>
</evidence>
<organism evidence="2 3">
    <name type="scientific">Lacticaseibacillus paracasei subsp. paracasei</name>
    <dbReference type="NCBI Taxonomy" id="47714"/>
    <lineage>
        <taxon>Bacteria</taxon>
        <taxon>Bacillati</taxon>
        <taxon>Bacillota</taxon>
        <taxon>Bacilli</taxon>
        <taxon>Lactobacillales</taxon>
        <taxon>Lactobacillaceae</taxon>
        <taxon>Lacticaseibacillus</taxon>
    </lineage>
</organism>
<keyword evidence="1" id="KW-0812">Transmembrane</keyword>
<proteinExistence type="predicted"/>
<name>A0AAP9HKS5_LACPA</name>
<dbReference type="AlphaFoldDB" id="A0AAP9HKS5"/>
<keyword evidence="1" id="KW-0472">Membrane</keyword>
<dbReference type="RefSeq" id="WP_176783326.1">
    <property type="nucleotide sequence ID" value="NZ_CP022954.1"/>
</dbReference>
<protein>
    <submittedName>
        <fullName evidence="2">Uncharacterized protein</fullName>
    </submittedName>
</protein>
<evidence type="ECO:0000313" key="3">
    <source>
        <dbReference type="Proteomes" id="UP000423274"/>
    </source>
</evidence>
<reference evidence="2 3" key="1">
    <citation type="submission" date="2017-08" db="EMBL/GenBank/DDBJ databases">
        <title>Genome sequence, comparative genomics and functional analysis of the highly adhesive Lactobacillus paracasei Kobulty strain.</title>
        <authorList>
            <person name="Koryszewska-Baginska A."/>
            <person name="Grynberg M."/>
            <person name="Aleksandrzak-Piekarczyk T."/>
        </authorList>
    </citation>
    <scope>NUCLEOTIDE SEQUENCE [LARGE SCALE GENOMIC DNA]</scope>
    <source>
        <strain evidence="2 3">IBB3423</strain>
    </source>
</reference>
<dbReference type="EMBL" id="CP022954">
    <property type="protein sequence ID" value="QGV19659.1"/>
    <property type="molecule type" value="Genomic_DNA"/>
</dbReference>